<dbReference type="GO" id="GO:0007059">
    <property type="term" value="P:chromosome segregation"/>
    <property type="evidence" value="ECO:0007669"/>
    <property type="project" value="TreeGrafter"/>
</dbReference>
<comment type="similarity">
    <text evidence="1">Belongs to the SAPAP family.</text>
</comment>
<dbReference type="GO" id="GO:0031616">
    <property type="term" value="C:spindle pole centrosome"/>
    <property type="evidence" value="ECO:0007669"/>
    <property type="project" value="TreeGrafter"/>
</dbReference>
<feature type="compositionally biased region" description="Basic residues" evidence="2">
    <location>
        <begin position="142"/>
        <end position="152"/>
    </location>
</feature>
<dbReference type="GO" id="GO:0008017">
    <property type="term" value="F:microtubule binding"/>
    <property type="evidence" value="ECO:0007669"/>
    <property type="project" value="TreeGrafter"/>
</dbReference>
<evidence type="ECO:0000313" key="4">
    <source>
        <dbReference type="Proteomes" id="UP001162156"/>
    </source>
</evidence>
<comment type="caution">
    <text evidence="3">The sequence shown here is derived from an EMBL/GenBank/DDBJ whole genome shotgun (WGS) entry which is preliminary data.</text>
</comment>
<protein>
    <submittedName>
        <fullName evidence="3">Uncharacterized protein</fullName>
    </submittedName>
</protein>
<reference evidence="3" key="1">
    <citation type="journal article" date="2023" name="Insect Mol. Biol.">
        <title>Genome sequencing provides insights into the evolution of gene families encoding plant cell wall-degrading enzymes in longhorned beetles.</title>
        <authorList>
            <person name="Shin N.R."/>
            <person name="Okamura Y."/>
            <person name="Kirsch R."/>
            <person name="Pauchet Y."/>
        </authorList>
    </citation>
    <scope>NUCLEOTIDE SEQUENCE</scope>
    <source>
        <strain evidence="3">RBIC_L_NR</strain>
    </source>
</reference>
<dbReference type="PANTHER" id="PTHR12353">
    <property type="entry name" value="DISKS LARGE-ASSOCIATED PROTEIN DAP SAP90/PSD-95-ASSOCIATED PROTEIN"/>
    <property type="match status" value="1"/>
</dbReference>
<dbReference type="Pfam" id="PF03359">
    <property type="entry name" value="GKAP"/>
    <property type="match status" value="1"/>
</dbReference>
<dbReference type="GO" id="GO:0005634">
    <property type="term" value="C:nucleus"/>
    <property type="evidence" value="ECO:0007669"/>
    <property type="project" value="TreeGrafter"/>
</dbReference>
<evidence type="ECO:0000256" key="2">
    <source>
        <dbReference type="SAM" id="MobiDB-lite"/>
    </source>
</evidence>
<dbReference type="GO" id="GO:0051382">
    <property type="term" value="P:kinetochore assembly"/>
    <property type="evidence" value="ECO:0007669"/>
    <property type="project" value="TreeGrafter"/>
</dbReference>
<dbReference type="Proteomes" id="UP001162156">
    <property type="component" value="Unassembled WGS sequence"/>
</dbReference>
<dbReference type="AlphaFoldDB" id="A0AAV8WK40"/>
<organism evidence="3 4">
    <name type="scientific">Rhamnusium bicolor</name>
    <dbReference type="NCBI Taxonomy" id="1586634"/>
    <lineage>
        <taxon>Eukaryota</taxon>
        <taxon>Metazoa</taxon>
        <taxon>Ecdysozoa</taxon>
        <taxon>Arthropoda</taxon>
        <taxon>Hexapoda</taxon>
        <taxon>Insecta</taxon>
        <taxon>Pterygota</taxon>
        <taxon>Neoptera</taxon>
        <taxon>Endopterygota</taxon>
        <taxon>Coleoptera</taxon>
        <taxon>Polyphaga</taxon>
        <taxon>Cucujiformia</taxon>
        <taxon>Chrysomeloidea</taxon>
        <taxon>Cerambycidae</taxon>
        <taxon>Lepturinae</taxon>
        <taxon>Rhagiini</taxon>
        <taxon>Rhamnusium</taxon>
    </lineage>
</organism>
<dbReference type="GO" id="GO:0007346">
    <property type="term" value="P:regulation of mitotic cell cycle"/>
    <property type="evidence" value="ECO:0007669"/>
    <property type="project" value="TreeGrafter"/>
</dbReference>
<feature type="region of interest" description="Disordered" evidence="2">
    <location>
        <begin position="140"/>
        <end position="179"/>
    </location>
</feature>
<sequence length="179" mass="20553">MGGSLGSSPEFNKDISNNVSPKAGADYFTRKLKNEITRIESMCDEWSKYKDQNDYPEEANDMIDVAIGQSKLLISKKFQQFRSLIEQCRSCEYIEKPITCKDLHGFWDMIYMQVEDLNKRFNRLGILKANDWQEVVPEKKPVVKRGRGRPKKASASSTLKNLIKAARNKKKSNDEGEIP</sequence>
<gene>
    <name evidence="3" type="ORF">NQ314_021499</name>
</gene>
<dbReference type="GO" id="GO:0023052">
    <property type="term" value="P:signaling"/>
    <property type="evidence" value="ECO:0007669"/>
    <property type="project" value="InterPro"/>
</dbReference>
<evidence type="ECO:0000256" key="1">
    <source>
        <dbReference type="ARBA" id="ARBA00008839"/>
    </source>
</evidence>
<dbReference type="PANTHER" id="PTHR12353:SF1">
    <property type="entry name" value="DISKS LARGE-ASSOCIATED PROTEIN 5"/>
    <property type="match status" value="1"/>
</dbReference>
<dbReference type="GO" id="GO:0051642">
    <property type="term" value="P:centrosome localization"/>
    <property type="evidence" value="ECO:0007669"/>
    <property type="project" value="TreeGrafter"/>
</dbReference>
<name>A0AAV8WK40_9CUCU</name>
<accession>A0AAV8WK40</accession>
<dbReference type="InterPro" id="IPR005026">
    <property type="entry name" value="SAPAP"/>
</dbReference>
<evidence type="ECO:0000313" key="3">
    <source>
        <dbReference type="EMBL" id="KAJ8926156.1"/>
    </source>
</evidence>
<dbReference type="GO" id="GO:0005737">
    <property type="term" value="C:cytoplasm"/>
    <property type="evidence" value="ECO:0007669"/>
    <property type="project" value="TreeGrafter"/>
</dbReference>
<proteinExistence type="inferred from homology"/>
<keyword evidence="4" id="KW-1185">Reference proteome</keyword>
<dbReference type="EMBL" id="JANEYF010006007">
    <property type="protein sequence ID" value="KAJ8926156.1"/>
    <property type="molecule type" value="Genomic_DNA"/>
</dbReference>
<dbReference type="GO" id="GO:0007052">
    <property type="term" value="P:mitotic spindle organization"/>
    <property type="evidence" value="ECO:0007669"/>
    <property type="project" value="TreeGrafter"/>
</dbReference>